<accession>A0A0K1PJL5</accession>
<dbReference type="GO" id="GO:0050380">
    <property type="term" value="F:undecaprenyl-diphosphatase activity"/>
    <property type="evidence" value="ECO:0007669"/>
    <property type="project" value="UniProtKB-UniRule"/>
</dbReference>
<dbReference type="HAMAP" id="MF_01006">
    <property type="entry name" value="Undec_diphosphatase"/>
    <property type="match status" value="1"/>
</dbReference>
<dbReference type="InterPro" id="IPR003824">
    <property type="entry name" value="UppP"/>
</dbReference>
<name>A0A0K1PJL5_9BACT</name>
<gene>
    <name evidence="14" type="primary">uppP</name>
    <name evidence="15" type="ORF">AKJ09_00369</name>
</gene>
<keyword evidence="7 14" id="KW-0378">Hydrolase</keyword>
<evidence type="ECO:0000313" key="16">
    <source>
        <dbReference type="Proteomes" id="UP000064967"/>
    </source>
</evidence>
<keyword evidence="14" id="KW-0961">Cell wall biogenesis/degradation</keyword>
<dbReference type="EMBL" id="CP012333">
    <property type="protein sequence ID" value="AKU93705.1"/>
    <property type="molecule type" value="Genomic_DNA"/>
</dbReference>
<proteinExistence type="inferred from homology"/>
<dbReference type="GO" id="GO:0046677">
    <property type="term" value="P:response to antibiotic"/>
    <property type="evidence" value="ECO:0007669"/>
    <property type="project" value="UniProtKB-UniRule"/>
</dbReference>
<dbReference type="GO" id="GO:0008360">
    <property type="term" value="P:regulation of cell shape"/>
    <property type="evidence" value="ECO:0007669"/>
    <property type="project" value="UniProtKB-KW"/>
</dbReference>
<comment type="similarity">
    <text evidence="2 14">Belongs to the UppP family.</text>
</comment>
<comment type="catalytic activity">
    <reaction evidence="13 14">
        <text>di-trans,octa-cis-undecaprenyl diphosphate + H2O = di-trans,octa-cis-undecaprenyl phosphate + phosphate + H(+)</text>
        <dbReference type="Rhea" id="RHEA:28094"/>
        <dbReference type="ChEBI" id="CHEBI:15377"/>
        <dbReference type="ChEBI" id="CHEBI:15378"/>
        <dbReference type="ChEBI" id="CHEBI:43474"/>
        <dbReference type="ChEBI" id="CHEBI:58405"/>
        <dbReference type="ChEBI" id="CHEBI:60392"/>
        <dbReference type="EC" id="3.6.1.27"/>
    </reaction>
</comment>
<dbReference type="KEGG" id="llu:AKJ09_00369"/>
<evidence type="ECO:0000256" key="3">
    <source>
        <dbReference type="ARBA" id="ARBA00012374"/>
    </source>
</evidence>
<evidence type="ECO:0000256" key="14">
    <source>
        <dbReference type="HAMAP-Rule" id="MF_01006"/>
    </source>
</evidence>
<sequence>MNPLIAAILGVVEGLTEYLPVSSTGHLILVSRWLGLEGEGADAFDVVIQLGAILAVLVHYRSLLWERATGLTSGKKESVALLVALALGFLPTAVLGVLLRKKIKALLFGPAPVAIALIVGGIVMIAIEFVRKKRGHEGDLGLEHVTPKRAFLIGLGQCISMWPGSSRSMCTIMAGQLTGLSTATAAEFSFLLGLPTLGAATLYEMLKSREALAGLGGANLVVGLAVSFLVAWAVIAAFIAYLKRFGLSPFGFYRIAVGALVFWTLVR</sequence>
<dbReference type="EC" id="3.6.1.27" evidence="3 14"/>
<feature type="transmembrane region" description="Helical" evidence="14">
    <location>
        <begin position="79"/>
        <end position="99"/>
    </location>
</feature>
<evidence type="ECO:0000256" key="11">
    <source>
        <dbReference type="ARBA" id="ARBA00032707"/>
    </source>
</evidence>
<dbReference type="PANTHER" id="PTHR30622">
    <property type="entry name" value="UNDECAPRENYL-DIPHOSPHATASE"/>
    <property type="match status" value="1"/>
</dbReference>
<dbReference type="OrthoDB" id="9808289at2"/>
<evidence type="ECO:0000256" key="6">
    <source>
        <dbReference type="ARBA" id="ARBA00022692"/>
    </source>
</evidence>
<dbReference type="GO" id="GO:0071555">
    <property type="term" value="P:cell wall organization"/>
    <property type="evidence" value="ECO:0007669"/>
    <property type="project" value="UniProtKB-KW"/>
</dbReference>
<dbReference type="Proteomes" id="UP000064967">
    <property type="component" value="Chromosome"/>
</dbReference>
<evidence type="ECO:0000256" key="5">
    <source>
        <dbReference type="ARBA" id="ARBA00022475"/>
    </source>
</evidence>
<keyword evidence="14" id="KW-0573">Peptidoglycan synthesis</keyword>
<evidence type="ECO:0000256" key="8">
    <source>
        <dbReference type="ARBA" id="ARBA00022989"/>
    </source>
</evidence>
<dbReference type="RefSeq" id="WP_146645421.1">
    <property type="nucleotide sequence ID" value="NZ_CP012333.1"/>
</dbReference>
<evidence type="ECO:0000256" key="2">
    <source>
        <dbReference type="ARBA" id="ARBA00010621"/>
    </source>
</evidence>
<keyword evidence="5 14" id="KW-1003">Cell membrane</keyword>
<evidence type="ECO:0000256" key="9">
    <source>
        <dbReference type="ARBA" id="ARBA00023136"/>
    </source>
</evidence>
<dbReference type="NCBIfam" id="NF001389">
    <property type="entry name" value="PRK00281.1-2"/>
    <property type="match status" value="1"/>
</dbReference>
<keyword evidence="14" id="KW-0133">Cell shape</keyword>
<keyword evidence="6 14" id="KW-0812">Transmembrane</keyword>
<keyword evidence="16" id="KW-1185">Reference proteome</keyword>
<feature type="transmembrane region" description="Helical" evidence="14">
    <location>
        <begin position="40"/>
        <end position="58"/>
    </location>
</feature>
<dbReference type="AlphaFoldDB" id="A0A0K1PJL5"/>
<reference evidence="15 16" key="1">
    <citation type="submission" date="2015-08" db="EMBL/GenBank/DDBJ databases">
        <authorList>
            <person name="Babu N.S."/>
            <person name="Beckwith C.J."/>
            <person name="Beseler K.G."/>
            <person name="Brison A."/>
            <person name="Carone J.V."/>
            <person name="Caskin T.P."/>
            <person name="Diamond M."/>
            <person name="Durham M.E."/>
            <person name="Foxe J.M."/>
            <person name="Go M."/>
            <person name="Henderson B.A."/>
            <person name="Jones I.B."/>
            <person name="McGettigan J.A."/>
            <person name="Micheletti S.J."/>
            <person name="Nasrallah M.E."/>
            <person name="Ortiz D."/>
            <person name="Piller C.R."/>
            <person name="Privatt S.R."/>
            <person name="Schneider S.L."/>
            <person name="Sharp S."/>
            <person name="Smith T.C."/>
            <person name="Stanton J.D."/>
            <person name="Ullery H.E."/>
            <person name="Wilson R.J."/>
            <person name="Serrano M.G."/>
            <person name="Buck G."/>
            <person name="Lee V."/>
            <person name="Wang Y."/>
            <person name="Carvalho R."/>
            <person name="Voegtly L."/>
            <person name="Shi R."/>
            <person name="Duckworth R."/>
            <person name="Johnson A."/>
            <person name="Loviza R."/>
            <person name="Walstead R."/>
            <person name="Shah Z."/>
            <person name="Kiflezghi M."/>
            <person name="Wade K."/>
            <person name="Ball S.L."/>
            <person name="Bradley K.W."/>
            <person name="Asai D.J."/>
            <person name="Bowman C.A."/>
            <person name="Russell D.A."/>
            <person name="Pope W.H."/>
            <person name="Jacobs-Sera D."/>
            <person name="Hendrix R.W."/>
            <person name="Hatfull G.F."/>
        </authorList>
    </citation>
    <scope>NUCLEOTIDE SEQUENCE [LARGE SCALE GENOMIC DNA]</scope>
    <source>
        <strain evidence="15 16">DSM 27648</strain>
    </source>
</reference>
<keyword evidence="10 14" id="KW-0046">Antibiotic resistance</keyword>
<protein>
    <recommendedName>
        <fullName evidence="4 14">Undecaprenyl-diphosphatase</fullName>
        <ecNumber evidence="3 14">3.6.1.27</ecNumber>
    </recommendedName>
    <alternativeName>
        <fullName evidence="12 14">Bacitracin resistance protein</fullName>
    </alternativeName>
    <alternativeName>
        <fullName evidence="11 14">Undecaprenyl pyrophosphate phosphatase</fullName>
    </alternativeName>
</protein>
<comment type="miscellaneous">
    <text evidence="14">Bacitracin is thought to be involved in the inhibition of peptidoglycan synthesis by sequestering undecaprenyl diphosphate, thereby reducing the pool of lipid carrier available.</text>
</comment>
<feature type="transmembrane region" description="Helical" evidence="14">
    <location>
        <begin position="247"/>
        <end position="266"/>
    </location>
</feature>
<dbReference type="PATRIC" id="fig|1391654.3.peg.387"/>
<evidence type="ECO:0000256" key="1">
    <source>
        <dbReference type="ARBA" id="ARBA00004651"/>
    </source>
</evidence>
<dbReference type="PANTHER" id="PTHR30622:SF3">
    <property type="entry name" value="UNDECAPRENYL-DIPHOSPHATASE"/>
    <property type="match status" value="1"/>
</dbReference>
<evidence type="ECO:0000256" key="10">
    <source>
        <dbReference type="ARBA" id="ARBA00023251"/>
    </source>
</evidence>
<dbReference type="GO" id="GO:0005886">
    <property type="term" value="C:plasma membrane"/>
    <property type="evidence" value="ECO:0007669"/>
    <property type="project" value="UniProtKB-SubCell"/>
</dbReference>
<evidence type="ECO:0000313" key="15">
    <source>
        <dbReference type="EMBL" id="AKU93705.1"/>
    </source>
</evidence>
<dbReference type="NCBIfam" id="NF001390">
    <property type="entry name" value="PRK00281.1-4"/>
    <property type="match status" value="1"/>
</dbReference>
<dbReference type="STRING" id="1391654.AKJ09_00369"/>
<evidence type="ECO:0000256" key="12">
    <source>
        <dbReference type="ARBA" id="ARBA00032932"/>
    </source>
</evidence>
<evidence type="ECO:0000256" key="7">
    <source>
        <dbReference type="ARBA" id="ARBA00022801"/>
    </source>
</evidence>
<dbReference type="NCBIfam" id="TIGR00753">
    <property type="entry name" value="undec_PP_bacA"/>
    <property type="match status" value="1"/>
</dbReference>
<feature type="transmembrane region" description="Helical" evidence="14">
    <location>
        <begin position="212"/>
        <end position="241"/>
    </location>
</feature>
<keyword evidence="9 14" id="KW-0472">Membrane</keyword>
<evidence type="ECO:0000256" key="13">
    <source>
        <dbReference type="ARBA" id="ARBA00047594"/>
    </source>
</evidence>
<feature type="transmembrane region" description="Helical" evidence="14">
    <location>
        <begin position="105"/>
        <end position="127"/>
    </location>
</feature>
<dbReference type="GO" id="GO:0009252">
    <property type="term" value="P:peptidoglycan biosynthetic process"/>
    <property type="evidence" value="ECO:0007669"/>
    <property type="project" value="UniProtKB-KW"/>
</dbReference>
<comment type="subcellular location">
    <subcellularLocation>
        <location evidence="1 14">Cell membrane</location>
        <topology evidence="1 14">Multi-pass membrane protein</topology>
    </subcellularLocation>
</comment>
<keyword evidence="8 14" id="KW-1133">Transmembrane helix</keyword>
<organism evidence="15 16">
    <name type="scientific">Labilithrix luteola</name>
    <dbReference type="NCBI Taxonomy" id="1391654"/>
    <lineage>
        <taxon>Bacteria</taxon>
        <taxon>Pseudomonadati</taxon>
        <taxon>Myxococcota</taxon>
        <taxon>Polyangia</taxon>
        <taxon>Polyangiales</taxon>
        <taxon>Labilitrichaceae</taxon>
        <taxon>Labilithrix</taxon>
    </lineage>
</organism>
<evidence type="ECO:0000256" key="4">
    <source>
        <dbReference type="ARBA" id="ARBA00021581"/>
    </source>
</evidence>
<comment type="function">
    <text evidence="14">Catalyzes the dephosphorylation of undecaprenyl diphosphate (UPP). Confers resistance to bacitracin.</text>
</comment>
<dbReference type="Pfam" id="PF02673">
    <property type="entry name" value="BacA"/>
    <property type="match status" value="1"/>
</dbReference>